<protein>
    <submittedName>
        <fullName evidence="2">Uncharacterized protein</fullName>
    </submittedName>
</protein>
<feature type="region of interest" description="Disordered" evidence="1">
    <location>
        <begin position="1"/>
        <end position="22"/>
    </location>
</feature>
<reference evidence="2 3" key="1">
    <citation type="journal article" date="2013" name="Mar. Genomics">
        <title>Expression of sulfatases in Rhodopirellula baltica and the diversity of sulfatases in the genus Rhodopirellula.</title>
        <authorList>
            <person name="Wegner C.E."/>
            <person name="Richter-Heitmann T."/>
            <person name="Klindworth A."/>
            <person name="Klockow C."/>
            <person name="Richter M."/>
            <person name="Achstetter T."/>
            <person name="Glockner F.O."/>
            <person name="Harder J."/>
        </authorList>
    </citation>
    <scope>NUCLEOTIDE SEQUENCE [LARGE SCALE GENOMIC DNA]</scope>
    <source>
        <strain evidence="2 3">SM41</strain>
    </source>
</reference>
<gene>
    <name evidence="2" type="ORF">RSSM_04350</name>
</gene>
<comment type="caution">
    <text evidence="2">The sequence shown here is derived from an EMBL/GenBank/DDBJ whole genome shotgun (WGS) entry which is preliminary data.</text>
</comment>
<keyword evidence="3" id="KW-1185">Reference proteome</keyword>
<evidence type="ECO:0000313" key="2">
    <source>
        <dbReference type="EMBL" id="EMI54198.1"/>
    </source>
</evidence>
<dbReference type="PATRIC" id="fig|1263870.3.peg.4599"/>
<sequence length="43" mass="4836">MRRAGDPTPAHSKTTHRQKLTEKKAAVKILCDDPPHFLPQASR</sequence>
<dbReference type="Proteomes" id="UP000011885">
    <property type="component" value="Unassembled WGS sequence"/>
</dbReference>
<accession>M5UDZ3</accession>
<proteinExistence type="predicted"/>
<dbReference type="AlphaFoldDB" id="M5UDZ3"/>
<organism evidence="2 3">
    <name type="scientific">Rhodopirellula sallentina SM41</name>
    <dbReference type="NCBI Taxonomy" id="1263870"/>
    <lineage>
        <taxon>Bacteria</taxon>
        <taxon>Pseudomonadati</taxon>
        <taxon>Planctomycetota</taxon>
        <taxon>Planctomycetia</taxon>
        <taxon>Pirellulales</taxon>
        <taxon>Pirellulaceae</taxon>
        <taxon>Rhodopirellula</taxon>
    </lineage>
</organism>
<evidence type="ECO:0000313" key="3">
    <source>
        <dbReference type="Proteomes" id="UP000011885"/>
    </source>
</evidence>
<dbReference type="EMBL" id="ANOH01000289">
    <property type="protein sequence ID" value="EMI54198.1"/>
    <property type="molecule type" value="Genomic_DNA"/>
</dbReference>
<evidence type="ECO:0000256" key="1">
    <source>
        <dbReference type="SAM" id="MobiDB-lite"/>
    </source>
</evidence>
<name>M5UDZ3_9BACT</name>